<dbReference type="Pfam" id="PF00082">
    <property type="entry name" value="Peptidase_S8"/>
    <property type="match status" value="1"/>
</dbReference>
<reference evidence="11 12" key="1">
    <citation type="journal article" date="2015" name="Genome Announc.">
        <title>Draft Genome Sequence and Gene Annotation of the Entomopathogenic Fungus Verticillium hemipterigenum.</title>
        <authorList>
            <person name="Horn F."/>
            <person name="Habel A."/>
            <person name="Scharf D.H."/>
            <person name="Dworschak J."/>
            <person name="Brakhage A.A."/>
            <person name="Guthke R."/>
            <person name="Hertweck C."/>
            <person name="Linde J."/>
        </authorList>
    </citation>
    <scope>NUCLEOTIDE SEQUENCE [LARGE SCALE GENOMIC DNA]</scope>
</reference>
<keyword evidence="12" id="KW-1185">Reference proteome</keyword>
<evidence type="ECO:0000313" key="12">
    <source>
        <dbReference type="Proteomes" id="UP000039046"/>
    </source>
</evidence>
<dbReference type="InterPro" id="IPR015500">
    <property type="entry name" value="Peptidase_S8_subtilisin-rel"/>
</dbReference>
<dbReference type="EMBL" id="CDHN01000001">
    <property type="protein sequence ID" value="CEJ81523.1"/>
    <property type="molecule type" value="Genomic_DNA"/>
</dbReference>
<organism evidence="11 12">
    <name type="scientific">[Torrubiella] hemipterigena</name>
    <dbReference type="NCBI Taxonomy" id="1531966"/>
    <lineage>
        <taxon>Eukaryota</taxon>
        <taxon>Fungi</taxon>
        <taxon>Dikarya</taxon>
        <taxon>Ascomycota</taxon>
        <taxon>Pezizomycotina</taxon>
        <taxon>Sordariomycetes</taxon>
        <taxon>Hypocreomycetidae</taxon>
        <taxon>Hypocreales</taxon>
        <taxon>Clavicipitaceae</taxon>
        <taxon>Clavicipitaceae incertae sedis</taxon>
        <taxon>'Torrubiella' clade</taxon>
    </lineage>
</organism>
<dbReference type="InterPro" id="IPR050131">
    <property type="entry name" value="Peptidase_S8_subtilisin-like"/>
</dbReference>
<dbReference type="CDD" id="cd04077">
    <property type="entry name" value="Peptidases_S8_PCSK9_ProteinaseK_like"/>
    <property type="match status" value="1"/>
</dbReference>
<dbReference type="HOGENOM" id="CLU_011263_1_0_1"/>
<feature type="domain" description="Inhibitor I9" evidence="10">
    <location>
        <begin position="55"/>
        <end position="92"/>
    </location>
</feature>
<dbReference type="OrthoDB" id="206201at2759"/>
<dbReference type="InterPro" id="IPR023828">
    <property type="entry name" value="Peptidase_S8_Ser-AS"/>
</dbReference>
<dbReference type="Pfam" id="PF05922">
    <property type="entry name" value="Inhibitor_I9"/>
    <property type="match status" value="1"/>
</dbReference>
<feature type="signal peptide" evidence="8">
    <location>
        <begin position="1"/>
        <end position="16"/>
    </location>
</feature>
<dbReference type="GO" id="GO:0006508">
    <property type="term" value="P:proteolysis"/>
    <property type="evidence" value="ECO:0007669"/>
    <property type="project" value="UniProtKB-KW"/>
</dbReference>
<dbReference type="SUPFAM" id="SSF52743">
    <property type="entry name" value="Subtilisin-like"/>
    <property type="match status" value="1"/>
</dbReference>
<comment type="similarity">
    <text evidence="1 6 7">Belongs to the peptidase S8 family.</text>
</comment>
<gene>
    <name evidence="11" type="ORF">VHEMI01644</name>
</gene>
<name>A0A0A1SMF1_9HYPO</name>
<dbReference type="InterPro" id="IPR034193">
    <property type="entry name" value="PCSK9_ProteinaseK-like"/>
</dbReference>
<dbReference type="AlphaFoldDB" id="A0A0A1SMF1"/>
<dbReference type="GO" id="GO:0004252">
    <property type="term" value="F:serine-type endopeptidase activity"/>
    <property type="evidence" value="ECO:0007669"/>
    <property type="project" value="UniProtKB-UniRule"/>
</dbReference>
<sequence length="389" mass="40685">MQLLQRLLLLLPLIAASPTNLAPLLLHDESTGGYVVKLKESAAAVADNNVLRLISVEPDYVYTHVLNGFSAKLDERSLHAVRQHPDVEYVEQVTTDYALGFDTSYEKWNDQSGATWGIARTSNKKSGIKTYSYHESAGKGVCAYVVDTGIDDAHPDFGGRAKQIKSFINGSEIDDHGHGTHCAGTVGSKTWGIAKEVTLYGIKVLNSGGRGVGDAVVNGYDYVAVDAPKRNCSGVVVNVSIGGEKAAFKNDAVAALVKKGYFVAVAAGNNGKDANDYSPSSEPSVCTVGAIQDGDSKASFSNYGAIVDIQAPGMSIESTTRKGQNGQMSGTSMACPHVAGQAAVLISQGLAKGPDACDKIKETALKGVVKGLPSGTTADLLFNGNPKAS</sequence>
<evidence type="ECO:0000256" key="5">
    <source>
        <dbReference type="ARBA" id="ARBA00022825"/>
    </source>
</evidence>
<keyword evidence="3 8" id="KW-0732">Signal</keyword>
<dbReference type="PROSITE" id="PS00136">
    <property type="entry name" value="SUBTILASE_ASP"/>
    <property type="match status" value="1"/>
</dbReference>
<feature type="active site" description="Charge relay system" evidence="6">
    <location>
        <position position="332"/>
    </location>
</feature>
<dbReference type="PANTHER" id="PTHR43806:SF58">
    <property type="entry name" value="ALKALINE PROTEASE 1-RELATED"/>
    <property type="match status" value="1"/>
</dbReference>
<dbReference type="PROSITE" id="PS00138">
    <property type="entry name" value="SUBTILASE_SER"/>
    <property type="match status" value="1"/>
</dbReference>
<evidence type="ECO:0000259" key="9">
    <source>
        <dbReference type="Pfam" id="PF00082"/>
    </source>
</evidence>
<dbReference type="GO" id="GO:0005576">
    <property type="term" value="C:extracellular region"/>
    <property type="evidence" value="ECO:0007669"/>
    <property type="project" value="UniProtKB-ARBA"/>
</dbReference>
<dbReference type="PROSITE" id="PS00137">
    <property type="entry name" value="SUBTILASE_HIS"/>
    <property type="match status" value="1"/>
</dbReference>
<dbReference type="Proteomes" id="UP000039046">
    <property type="component" value="Unassembled WGS sequence"/>
</dbReference>
<evidence type="ECO:0000256" key="3">
    <source>
        <dbReference type="ARBA" id="ARBA00022729"/>
    </source>
</evidence>
<accession>A0A0A1SMF1</accession>
<evidence type="ECO:0000256" key="6">
    <source>
        <dbReference type="PROSITE-ProRule" id="PRU01240"/>
    </source>
</evidence>
<dbReference type="SUPFAM" id="SSF54897">
    <property type="entry name" value="Protease propeptides/inhibitors"/>
    <property type="match status" value="1"/>
</dbReference>
<evidence type="ECO:0000256" key="1">
    <source>
        <dbReference type="ARBA" id="ARBA00011073"/>
    </source>
</evidence>
<evidence type="ECO:0000256" key="7">
    <source>
        <dbReference type="RuleBase" id="RU003355"/>
    </source>
</evidence>
<keyword evidence="2 6" id="KW-0645">Protease</keyword>
<evidence type="ECO:0000256" key="4">
    <source>
        <dbReference type="ARBA" id="ARBA00022801"/>
    </source>
</evidence>
<proteinExistence type="inferred from homology"/>
<feature type="chain" id="PRO_5001989588" evidence="8">
    <location>
        <begin position="17"/>
        <end position="389"/>
    </location>
</feature>
<evidence type="ECO:0000256" key="2">
    <source>
        <dbReference type="ARBA" id="ARBA00022670"/>
    </source>
</evidence>
<dbReference type="InterPro" id="IPR000209">
    <property type="entry name" value="Peptidase_S8/S53_dom"/>
</dbReference>
<keyword evidence="5 6" id="KW-0720">Serine protease</keyword>
<dbReference type="Gene3D" id="3.30.70.80">
    <property type="entry name" value="Peptidase S8 propeptide/proteinase inhibitor I9"/>
    <property type="match status" value="1"/>
</dbReference>
<dbReference type="InterPro" id="IPR037045">
    <property type="entry name" value="S8pro/Inhibitor_I9_sf"/>
</dbReference>
<dbReference type="Gene3D" id="3.40.50.200">
    <property type="entry name" value="Peptidase S8/S53 domain"/>
    <property type="match status" value="1"/>
</dbReference>
<keyword evidence="4 6" id="KW-0378">Hydrolase</keyword>
<dbReference type="PANTHER" id="PTHR43806">
    <property type="entry name" value="PEPTIDASE S8"/>
    <property type="match status" value="1"/>
</dbReference>
<protein>
    <submittedName>
        <fullName evidence="11">Uncharacterized protein</fullName>
    </submittedName>
</protein>
<dbReference type="InterPro" id="IPR036852">
    <property type="entry name" value="Peptidase_S8/S53_dom_sf"/>
</dbReference>
<dbReference type="FunFam" id="3.40.50.200:FF:000014">
    <property type="entry name" value="Proteinase K"/>
    <property type="match status" value="1"/>
</dbReference>
<feature type="active site" description="Charge relay system" evidence="6">
    <location>
        <position position="147"/>
    </location>
</feature>
<dbReference type="InterPro" id="IPR022398">
    <property type="entry name" value="Peptidase_S8_His-AS"/>
</dbReference>
<dbReference type="InterPro" id="IPR010259">
    <property type="entry name" value="S8pro/Inhibitor_I9"/>
</dbReference>
<evidence type="ECO:0000313" key="11">
    <source>
        <dbReference type="EMBL" id="CEJ81523.1"/>
    </source>
</evidence>
<dbReference type="PROSITE" id="PS51892">
    <property type="entry name" value="SUBTILASE"/>
    <property type="match status" value="1"/>
</dbReference>
<evidence type="ECO:0000256" key="8">
    <source>
        <dbReference type="SAM" id="SignalP"/>
    </source>
</evidence>
<feature type="active site" description="Charge relay system" evidence="6">
    <location>
        <position position="178"/>
    </location>
</feature>
<feature type="domain" description="Peptidase S8/S53" evidence="9">
    <location>
        <begin position="138"/>
        <end position="348"/>
    </location>
</feature>
<evidence type="ECO:0000259" key="10">
    <source>
        <dbReference type="Pfam" id="PF05922"/>
    </source>
</evidence>
<dbReference type="PRINTS" id="PR00723">
    <property type="entry name" value="SUBTILISIN"/>
</dbReference>
<dbReference type="STRING" id="1531966.A0A0A1SMF1"/>
<dbReference type="InterPro" id="IPR023827">
    <property type="entry name" value="Peptidase_S8_Asp-AS"/>
</dbReference>